<accession>A0A9P5Q1Q3</accession>
<dbReference type="InterPro" id="IPR011008">
    <property type="entry name" value="Dimeric_a/b-barrel"/>
</dbReference>
<feature type="domain" description="ABM" evidence="1">
    <location>
        <begin position="29"/>
        <end position="90"/>
    </location>
</feature>
<dbReference type="InterPro" id="IPR007138">
    <property type="entry name" value="ABM_dom"/>
</dbReference>
<evidence type="ECO:0000313" key="3">
    <source>
        <dbReference type="Proteomes" id="UP000772434"/>
    </source>
</evidence>
<sequence>MALSVDEQIKLDLEQGPNEIPQTTSSGKIIVIATIHVTPGNEARMIELLRQNQASSLSDKEPNTLTYRVTRVLKSDGTPTSSFLLIEEYNGPVAGFKEHIAQAPTFAMLKAYKEEGFLAKDIDIEFCDEIPPRL</sequence>
<dbReference type="Gene3D" id="3.30.70.100">
    <property type="match status" value="1"/>
</dbReference>
<dbReference type="OrthoDB" id="2870864at2759"/>
<proteinExistence type="predicted"/>
<dbReference type="EMBL" id="JADNRY010000018">
    <property type="protein sequence ID" value="KAF9073436.1"/>
    <property type="molecule type" value="Genomic_DNA"/>
</dbReference>
<name>A0A9P5Q1Q3_9AGAR</name>
<gene>
    <name evidence="2" type="ORF">BDP27DRAFT_1318900</name>
</gene>
<evidence type="ECO:0000313" key="2">
    <source>
        <dbReference type="EMBL" id="KAF9073436.1"/>
    </source>
</evidence>
<dbReference type="AlphaFoldDB" id="A0A9P5Q1Q3"/>
<organism evidence="2 3">
    <name type="scientific">Rhodocollybia butyracea</name>
    <dbReference type="NCBI Taxonomy" id="206335"/>
    <lineage>
        <taxon>Eukaryota</taxon>
        <taxon>Fungi</taxon>
        <taxon>Dikarya</taxon>
        <taxon>Basidiomycota</taxon>
        <taxon>Agaricomycotina</taxon>
        <taxon>Agaricomycetes</taxon>
        <taxon>Agaricomycetidae</taxon>
        <taxon>Agaricales</taxon>
        <taxon>Marasmiineae</taxon>
        <taxon>Omphalotaceae</taxon>
        <taxon>Rhodocollybia</taxon>
    </lineage>
</organism>
<dbReference type="SUPFAM" id="SSF54909">
    <property type="entry name" value="Dimeric alpha+beta barrel"/>
    <property type="match status" value="1"/>
</dbReference>
<reference evidence="2" key="1">
    <citation type="submission" date="2020-11" db="EMBL/GenBank/DDBJ databases">
        <authorList>
            <consortium name="DOE Joint Genome Institute"/>
            <person name="Ahrendt S."/>
            <person name="Riley R."/>
            <person name="Andreopoulos W."/>
            <person name="Labutti K."/>
            <person name="Pangilinan J."/>
            <person name="Ruiz-Duenas F.J."/>
            <person name="Barrasa J.M."/>
            <person name="Sanchez-Garcia M."/>
            <person name="Camarero S."/>
            <person name="Miyauchi S."/>
            <person name="Serrano A."/>
            <person name="Linde D."/>
            <person name="Babiker R."/>
            <person name="Drula E."/>
            <person name="Ayuso-Fernandez I."/>
            <person name="Pacheco R."/>
            <person name="Padilla G."/>
            <person name="Ferreira P."/>
            <person name="Barriuso J."/>
            <person name="Kellner H."/>
            <person name="Castanera R."/>
            <person name="Alfaro M."/>
            <person name="Ramirez L."/>
            <person name="Pisabarro A.G."/>
            <person name="Kuo A."/>
            <person name="Tritt A."/>
            <person name="Lipzen A."/>
            <person name="He G."/>
            <person name="Yan M."/>
            <person name="Ng V."/>
            <person name="Cullen D."/>
            <person name="Martin F."/>
            <person name="Rosso M.-N."/>
            <person name="Henrissat B."/>
            <person name="Hibbett D."/>
            <person name="Martinez A.T."/>
            <person name="Grigoriev I.V."/>
        </authorList>
    </citation>
    <scope>NUCLEOTIDE SEQUENCE</scope>
    <source>
        <strain evidence="2">AH 40177</strain>
    </source>
</reference>
<protein>
    <recommendedName>
        <fullName evidence="1">ABM domain-containing protein</fullName>
    </recommendedName>
</protein>
<evidence type="ECO:0000259" key="1">
    <source>
        <dbReference type="Pfam" id="PF03992"/>
    </source>
</evidence>
<dbReference type="Pfam" id="PF03992">
    <property type="entry name" value="ABM"/>
    <property type="match status" value="1"/>
</dbReference>
<dbReference type="Proteomes" id="UP000772434">
    <property type="component" value="Unassembled WGS sequence"/>
</dbReference>
<comment type="caution">
    <text evidence="2">The sequence shown here is derived from an EMBL/GenBank/DDBJ whole genome shotgun (WGS) entry which is preliminary data.</text>
</comment>
<keyword evidence="3" id="KW-1185">Reference proteome</keyword>